<reference evidence="2 3" key="1">
    <citation type="journal article" date="2015" name="Genome Biol. Evol.">
        <title>Comparative Genomics of a Bacterivorous Green Alga Reveals Evolutionary Causalities and Consequences of Phago-Mixotrophic Mode of Nutrition.</title>
        <authorList>
            <person name="Burns J.A."/>
            <person name="Paasch A."/>
            <person name="Narechania A."/>
            <person name="Kim E."/>
        </authorList>
    </citation>
    <scope>NUCLEOTIDE SEQUENCE [LARGE SCALE GENOMIC DNA]</scope>
    <source>
        <strain evidence="2 3">PLY_AMNH</strain>
    </source>
</reference>
<dbReference type="EMBL" id="LGRX02030997">
    <property type="protein sequence ID" value="KAK3245120.1"/>
    <property type="molecule type" value="Genomic_DNA"/>
</dbReference>
<dbReference type="PANTHER" id="PTHR34605:SF5">
    <property type="entry name" value="INTEGRASE_RECOMBINASE XERD HOMOLOG"/>
    <property type="match status" value="1"/>
</dbReference>
<dbReference type="PANTHER" id="PTHR34605">
    <property type="entry name" value="PHAGE_INTEGRASE DOMAIN-CONTAINING PROTEIN"/>
    <property type="match status" value="1"/>
</dbReference>
<dbReference type="GO" id="GO:0003677">
    <property type="term" value="F:DNA binding"/>
    <property type="evidence" value="ECO:0007669"/>
    <property type="project" value="InterPro"/>
</dbReference>
<evidence type="ECO:0008006" key="4">
    <source>
        <dbReference type="Google" id="ProtNLM"/>
    </source>
</evidence>
<feature type="non-terminal residue" evidence="2">
    <location>
        <position position="170"/>
    </location>
</feature>
<dbReference type="AlphaFoldDB" id="A0AAE0C092"/>
<dbReference type="GO" id="GO:0006310">
    <property type="term" value="P:DNA recombination"/>
    <property type="evidence" value="ECO:0007669"/>
    <property type="project" value="UniProtKB-KW"/>
</dbReference>
<evidence type="ECO:0000313" key="3">
    <source>
        <dbReference type="Proteomes" id="UP001190700"/>
    </source>
</evidence>
<accession>A0AAE0C092</accession>
<name>A0AAE0C092_9CHLO</name>
<dbReference type="InterPro" id="IPR052925">
    <property type="entry name" value="Phage_Integrase-like_Recomb"/>
</dbReference>
<gene>
    <name evidence="2" type="ORF">CYMTET_45295</name>
</gene>
<dbReference type="Proteomes" id="UP001190700">
    <property type="component" value="Unassembled WGS sequence"/>
</dbReference>
<keyword evidence="3" id="KW-1185">Reference proteome</keyword>
<evidence type="ECO:0000256" key="1">
    <source>
        <dbReference type="ARBA" id="ARBA00023172"/>
    </source>
</evidence>
<dbReference type="InterPro" id="IPR011010">
    <property type="entry name" value="DNA_brk_join_enz"/>
</dbReference>
<dbReference type="Gene3D" id="1.10.443.10">
    <property type="entry name" value="Intergrase catalytic core"/>
    <property type="match status" value="1"/>
</dbReference>
<dbReference type="InterPro" id="IPR013762">
    <property type="entry name" value="Integrase-like_cat_sf"/>
</dbReference>
<proteinExistence type="predicted"/>
<keyword evidence="1" id="KW-0233">DNA recombination</keyword>
<organism evidence="2 3">
    <name type="scientific">Cymbomonas tetramitiformis</name>
    <dbReference type="NCBI Taxonomy" id="36881"/>
    <lineage>
        <taxon>Eukaryota</taxon>
        <taxon>Viridiplantae</taxon>
        <taxon>Chlorophyta</taxon>
        <taxon>Pyramimonadophyceae</taxon>
        <taxon>Pyramimonadales</taxon>
        <taxon>Pyramimonadaceae</taxon>
        <taxon>Cymbomonas</taxon>
    </lineage>
</organism>
<evidence type="ECO:0000313" key="2">
    <source>
        <dbReference type="EMBL" id="KAK3245120.1"/>
    </source>
</evidence>
<dbReference type="GO" id="GO:0015074">
    <property type="term" value="P:DNA integration"/>
    <property type="evidence" value="ECO:0007669"/>
    <property type="project" value="InterPro"/>
</dbReference>
<protein>
    <recommendedName>
        <fullName evidence="4">Tyr recombinase domain-containing protein</fullName>
    </recommendedName>
</protein>
<sequence>MRATGGMLCPKRALAKCFELTPAEPESPAFLWKSRGRTVPMTHGVFVGEMKKLIRKIGVDPSKYSGHSFRRGGATVAFNLGVDHLLIKLQGDWVSNAYQSLGGAQLGGFSKPGTPGLVVLEGAKVRILEYLDRLRTLKWQTMEIRAEKAAPNALGVHFKAAFCELSMNAT</sequence>
<comment type="caution">
    <text evidence="2">The sequence shown here is derived from an EMBL/GenBank/DDBJ whole genome shotgun (WGS) entry which is preliminary data.</text>
</comment>
<dbReference type="SUPFAM" id="SSF56349">
    <property type="entry name" value="DNA breaking-rejoining enzymes"/>
    <property type="match status" value="1"/>
</dbReference>